<comment type="catalytic activity">
    <reaction evidence="4">
        <text>L-proline + NADP(+) = (S)-1-pyrroline-5-carboxylate + NADPH + 2 H(+)</text>
        <dbReference type="Rhea" id="RHEA:14109"/>
        <dbReference type="ChEBI" id="CHEBI:15378"/>
        <dbReference type="ChEBI" id="CHEBI:17388"/>
        <dbReference type="ChEBI" id="CHEBI:57783"/>
        <dbReference type="ChEBI" id="CHEBI:58349"/>
        <dbReference type="ChEBI" id="CHEBI:60039"/>
        <dbReference type="EC" id="1.5.1.2"/>
    </reaction>
</comment>
<dbReference type="PIRSF" id="PIRSF000193">
    <property type="entry name" value="Pyrrol-5-carb_rd"/>
    <property type="match status" value="1"/>
</dbReference>
<dbReference type="OrthoDB" id="9805754at2"/>
<evidence type="ECO:0000256" key="4">
    <source>
        <dbReference type="HAMAP-Rule" id="MF_01925"/>
    </source>
</evidence>
<dbReference type="SUPFAM" id="SSF48179">
    <property type="entry name" value="6-phosphogluconate dehydrogenase C-terminal domain-like"/>
    <property type="match status" value="1"/>
</dbReference>
<evidence type="ECO:0000256" key="6">
    <source>
        <dbReference type="PIRSR" id="PIRSR000193-1"/>
    </source>
</evidence>
<comment type="pathway">
    <text evidence="4">Amino-acid biosynthesis; L-proline biosynthesis; L-proline from L-glutamate 5-semialdehyde: step 1/1.</text>
</comment>
<keyword evidence="2 4" id="KW-0521">NADP</keyword>
<dbReference type="Gene3D" id="1.10.3730.10">
    <property type="entry name" value="ProC C-terminal domain-like"/>
    <property type="match status" value="1"/>
</dbReference>
<proteinExistence type="inferred from homology"/>
<reference evidence="10" key="1">
    <citation type="submission" date="2019-01" db="EMBL/GenBank/DDBJ databases">
        <title>Cytophagaceae bacterium strain CAR-16.</title>
        <authorList>
            <person name="Chen W.-M."/>
        </authorList>
    </citation>
    <scope>NUCLEOTIDE SEQUENCE [LARGE SCALE GENOMIC DNA]</scope>
    <source>
        <strain evidence="10">ICH-30</strain>
    </source>
</reference>
<evidence type="ECO:0000256" key="3">
    <source>
        <dbReference type="ARBA" id="ARBA00023002"/>
    </source>
</evidence>
<evidence type="ECO:0000256" key="1">
    <source>
        <dbReference type="ARBA" id="ARBA00005525"/>
    </source>
</evidence>
<dbReference type="PANTHER" id="PTHR11645:SF0">
    <property type="entry name" value="PYRROLINE-5-CARBOXYLATE REDUCTASE 3"/>
    <property type="match status" value="1"/>
</dbReference>
<evidence type="ECO:0000256" key="2">
    <source>
        <dbReference type="ARBA" id="ARBA00022857"/>
    </source>
</evidence>
<feature type="binding site" evidence="6">
    <location>
        <begin position="6"/>
        <end position="11"/>
    </location>
    <ligand>
        <name>NADP(+)</name>
        <dbReference type="ChEBI" id="CHEBI:58349"/>
    </ligand>
</feature>
<dbReference type="PANTHER" id="PTHR11645">
    <property type="entry name" value="PYRROLINE-5-CARBOXYLATE REDUCTASE"/>
    <property type="match status" value="1"/>
</dbReference>
<dbReference type="GO" id="GO:0004735">
    <property type="term" value="F:pyrroline-5-carboxylate reductase activity"/>
    <property type="evidence" value="ECO:0007669"/>
    <property type="project" value="UniProtKB-UniRule"/>
</dbReference>
<dbReference type="EC" id="1.5.1.2" evidence="4 5"/>
<dbReference type="GO" id="GO:0055129">
    <property type="term" value="P:L-proline biosynthetic process"/>
    <property type="evidence" value="ECO:0007669"/>
    <property type="project" value="UniProtKB-UniRule"/>
</dbReference>
<name>A0A4V1N522_9FLAO</name>
<dbReference type="Proteomes" id="UP000289734">
    <property type="component" value="Unassembled WGS sequence"/>
</dbReference>
<dbReference type="InterPro" id="IPR036291">
    <property type="entry name" value="NAD(P)-bd_dom_sf"/>
</dbReference>
<dbReference type="Gene3D" id="3.40.50.720">
    <property type="entry name" value="NAD(P)-binding Rossmann-like Domain"/>
    <property type="match status" value="1"/>
</dbReference>
<dbReference type="FunFam" id="1.10.3730.10:FF:000001">
    <property type="entry name" value="Pyrroline-5-carboxylate reductase"/>
    <property type="match status" value="1"/>
</dbReference>
<evidence type="ECO:0000259" key="8">
    <source>
        <dbReference type="Pfam" id="PF14748"/>
    </source>
</evidence>
<feature type="binding site" evidence="6">
    <location>
        <position position="52"/>
    </location>
    <ligand>
        <name>NADPH</name>
        <dbReference type="ChEBI" id="CHEBI:57783"/>
    </ligand>
</feature>
<evidence type="ECO:0000259" key="7">
    <source>
        <dbReference type="Pfam" id="PF03807"/>
    </source>
</evidence>
<comment type="caution">
    <text evidence="9">The sequence shown here is derived from an EMBL/GenBank/DDBJ whole genome shotgun (WGS) entry which is preliminary data.</text>
</comment>
<dbReference type="SUPFAM" id="SSF51735">
    <property type="entry name" value="NAD(P)-binding Rossmann-fold domains"/>
    <property type="match status" value="1"/>
</dbReference>
<evidence type="ECO:0000256" key="5">
    <source>
        <dbReference type="NCBIfam" id="TIGR00112"/>
    </source>
</evidence>
<dbReference type="RefSeq" id="WP_129463442.1">
    <property type="nucleotide sequence ID" value="NZ_SBKQ01000003.1"/>
</dbReference>
<comment type="function">
    <text evidence="4">Catalyzes the reduction of 1-pyrroline-5-carboxylate (PCA) to L-proline.</text>
</comment>
<dbReference type="InterPro" id="IPR028939">
    <property type="entry name" value="P5C_Rdtase_cat_N"/>
</dbReference>
<keyword evidence="4" id="KW-0963">Cytoplasm</keyword>
<dbReference type="NCBIfam" id="TIGR00112">
    <property type="entry name" value="proC"/>
    <property type="match status" value="1"/>
</dbReference>
<dbReference type="GO" id="GO:0005737">
    <property type="term" value="C:cytoplasm"/>
    <property type="evidence" value="ECO:0007669"/>
    <property type="project" value="UniProtKB-SubCell"/>
</dbReference>
<dbReference type="AlphaFoldDB" id="A0A4V1N522"/>
<dbReference type="HAMAP" id="MF_01925">
    <property type="entry name" value="P5C_reductase"/>
    <property type="match status" value="1"/>
</dbReference>
<keyword evidence="4" id="KW-0641">Proline biosynthesis</keyword>
<dbReference type="EMBL" id="SBKQ01000003">
    <property type="protein sequence ID" value="RXR34156.1"/>
    <property type="molecule type" value="Genomic_DNA"/>
</dbReference>
<dbReference type="InterPro" id="IPR029036">
    <property type="entry name" value="P5CR_dimer"/>
</dbReference>
<feature type="domain" description="Pyrroline-5-carboxylate reductase catalytic N-terminal" evidence="7">
    <location>
        <begin position="3"/>
        <end position="91"/>
    </location>
</feature>
<comment type="subcellular location">
    <subcellularLocation>
        <location evidence="4">Cytoplasm</location>
    </subcellularLocation>
</comment>
<sequence length="258" mass="27545">MNIHIIGGGNLGVAIAVGLANFSKGNHITITRRNTAQIQHLSQNGITVSSNNIENIDQADVIILTIKPYQIDTVVNEILPHISNKIIASAVSGVSLETLQQKTKVAHPIVRIMPNIAAQFAESATCISFSEKNKEAGEQVVSLFNHLGTAIVIEEKLMDAATVLGACGTAYALRYIRASMQAGIEIGFDAQTALAIASQTAKGAAKMALEEKIHPEQLIDRVTTPQGCTIVGLNEMEHQGFSSALIRGIKTSLLKIKE</sequence>
<dbReference type="Pfam" id="PF03807">
    <property type="entry name" value="F420_oxidored"/>
    <property type="match status" value="1"/>
</dbReference>
<protein>
    <recommendedName>
        <fullName evidence="4 5">Pyrroline-5-carboxylate reductase</fullName>
        <shortName evidence="4">P5C reductase</shortName>
        <shortName evidence="4">P5CR</shortName>
        <ecNumber evidence="4 5">1.5.1.2</ecNumber>
    </recommendedName>
    <alternativeName>
        <fullName evidence="4">PCA reductase</fullName>
    </alternativeName>
</protein>
<dbReference type="UniPathway" id="UPA00098">
    <property type="reaction ID" value="UER00361"/>
</dbReference>
<keyword evidence="10" id="KW-1185">Reference proteome</keyword>
<dbReference type="InterPro" id="IPR008927">
    <property type="entry name" value="6-PGluconate_DH-like_C_sf"/>
</dbReference>
<organism evidence="9 10">
    <name type="scientific">Flavobacterium piscinae</name>
    <dbReference type="NCBI Taxonomy" id="2506424"/>
    <lineage>
        <taxon>Bacteria</taxon>
        <taxon>Pseudomonadati</taxon>
        <taxon>Bacteroidota</taxon>
        <taxon>Flavobacteriia</taxon>
        <taxon>Flavobacteriales</taxon>
        <taxon>Flavobacteriaceae</taxon>
        <taxon>Flavobacterium</taxon>
    </lineage>
</organism>
<keyword evidence="4" id="KW-0028">Amino-acid biosynthesis</keyword>
<comment type="similarity">
    <text evidence="1 4">Belongs to the pyrroline-5-carboxylate reductase family.</text>
</comment>
<feature type="domain" description="Pyrroline-5-carboxylate reductase dimerisation" evidence="8">
    <location>
        <begin position="155"/>
        <end position="257"/>
    </location>
</feature>
<evidence type="ECO:0000313" key="10">
    <source>
        <dbReference type="Proteomes" id="UP000289734"/>
    </source>
</evidence>
<gene>
    <name evidence="4 9" type="primary">proC</name>
    <name evidence="9" type="ORF">EQG68_03725</name>
</gene>
<comment type="catalytic activity">
    <reaction evidence="4">
        <text>L-proline + NAD(+) = (S)-1-pyrroline-5-carboxylate + NADH + 2 H(+)</text>
        <dbReference type="Rhea" id="RHEA:14105"/>
        <dbReference type="ChEBI" id="CHEBI:15378"/>
        <dbReference type="ChEBI" id="CHEBI:17388"/>
        <dbReference type="ChEBI" id="CHEBI:57540"/>
        <dbReference type="ChEBI" id="CHEBI:57945"/>
        <dbReference type="ChEBI" id="CHEBI:60039"/>
        <dbReference type="EC" id="1.5.1.2"/>
    </reaction>
</comment>
<accession>A0A4V1N522</accession>
<evidence type="ECO:0000313" key="9">
    <source>
        <dbReference type="EMBL" id="RXR34156.1"/>
    </source>
</evidence>
<dbReference type="Pfam" id="PF14748">
    <property type="entry name" value="P5CR_dimer"/>
    <property type="match status" value="1"/>
</dbReference>
<keyword evidence="3 4" id="KW-0560">Oxidoreductase</keyword>
<dbReference type="InterPro" id="IPR000304">
    <property type="entry name" value="Pyrroline-COOH_reductase"/>
</dbReference>